<evidence type="ECO:0000313" key="4">
    <source>
        <dbReference type="Proteomes" id="UP000663874"/>
    </source>
</evidence>
<dbReference type="EMBL" id="CAJOBE010024148">
    <property type="protein sequence ID" value="CAF4261109.1"/>
    <property type="molecule type" value="Genomic_DNA"/>
</dbReference>
<feature type="region of interest" description="Disordered" evidence="1">
    <location>
        <begin position="55"/>
        <end position="79"/>
    </location>
</feature>
<evidence type="ECO:0000313" key="2">
    <source>
        <dbReference type="EMBL" id="CAF1512119.1"/>
    </source>
</evidence>
<feature type="compositionally biased region" description="Acidic residues" evidence="1">
    <location>
        <begin position="10"/>
        <end position="23"/>
    </location>
</feature>
<evidence type="ECO:0000256" key="1">
    <source>
        <dbReference type="SAM" id="MobiDB-lite"/>
    </source>
</evidence>
<reference evidence="3" key="1">
    <citation type="submission" date="2021-02" db="EMBL/GenBank/DDBJ databases">
        <authorList>
            <person name="Nowell W R."/>
        </authorList>
    </citation>
    <scope>NUCLEOTIDE SEQUENCE</scope>
</reference>
<feature type="region of interest" description="Disordered" evidence="1">
    <location>
        <begin position="1"/>
        <end position="41"/>
    </location>
</feature>
<gene>
    <name evidence="3" type="ORF">FNK824_LOCUS39076</name>
    <name evidence="2" type="ORF">SEV965_LOCUS36607</name>
</gene>
<protein>
    <submittedName>
        <fullName evidence="3">Uncharacterized protein</fullName>
    </submittedName>
</protein>
<feature type="compositionally biased region" description="Low complexity" evidence="1">
    <location>
        <begin position="24"/>
        <end position="34"/>
    </location>
</feature>
<dbReference type="Proteomes" id="UP000663874">
    <property type="component" value="Unassembled WGS sequence"/>
</dbReference>
<dbReference type="EMBL" id="CAJNOU010006767">
    <property type="protein sequence ID" value="CAF1512119.1"/>
    <property type="molecule type" value="Genomic_DNA"/>
</dbReference>
<organism evidence="3 4">
    <name type="scientific">Rotaria sordida</name>
    <dbReference type="NCBI Taxonomy" id="392033"/>
    <lineage>
        <taxon>Eukaryota</taxon>
        <taxon>Metazoa</taxon>
        <taxon>Spiralia</taxon>
        <taxon>Gnathifera</taxon>
        <taxon>Rotifera</taxon>
        <taxon>Eurotatoria</taxon>
        <taxon>Bdelloidea</taxon>
        <taxon>Philodinida</taxon>
        <taxon>Philodinidae</taxon>
        <taxon>Rotaria</taxon>
    </lineage>
</organism>
<proteinExistence type="predicted"/>
<comment type="caution">
    <text evidence="3">The sequence shown here is derived from an EMBL/GenBank/DDBJ whole genome shotgun (WGS) entry which is preliminary data.</text>
</comment>
<dbReference type="Proteomes" id="UP000663889">
    <property type="component" value="Unassembled WGS sequence"/>
</dbReference>
<name>A0A820F9Q2_9BILA</name>
<sequence>MEEQHLASLGDDEGSSFDDDNSSDSDSNVEVTSTIDEPENELVRLSTYLQLESQFDNDDDQNFDWPEPPSTLYSSDSSDIEELRDSQQVLFSTKSFNNGDIQEQSTKRKRRQWTIKEKLDAVTLFENNQSGKQKRLEGGGKKLVYVDLDHRLFAWYRS</sequence>
<accession>A0A820F9Q2</accession>
<dbReference type="AlphaFoldDB" id="A0A820F9Q2"/>
<evidence type="ECO:0000313" key="3">
    <source>
        <dbReference type="EMBL" id="CAF4261109.1"/>
    </source>
</evidence>